<keyword evidence="8" id="KW-0067">ATP-binding</keyword>
<keyword evidence="6" id="KW-0479">Metal-binding</keyword>
<sequence>MITAGTTISLPDESDTREFAGRIAAILQPGDTLLLEGDIGSGKTAFSRAVIRARLGQQEDVPSPTFTLVQTYHAPDGDIWHCDLYRLTAPDEVLELGLDEAFETSICLIEWPDRLGDDIPDNALRLGFTADNNTHSVTLHMTNRWADRLHNVAF</sequence>
<dbReference type="PANTHER" id="PTHR33540:SF2">
    <property type="entry name" value="TRNA THREONYLCARBAMOYLADENOSINE BIOSYNTHESIS PROTEIN TSAE"/>
    <property type="match status" value="1"/>
</dbReference>
<comment type="similarity">
    <text evidence="2">Belongs to the TsaE family.</text>
</comment>
<dbReference type="InterPro" id="IPR027417">
    <property type="entry name" value="P-loop_NTPase"/>
</dbReference>
<organism evidence="11 12">
    <name type="scientific">Yoonia phaeophyticola</name>
    <dbReference type="NCBI Taxonomy" id="3137369"/>
    <lineage>
        <taxon>Bacteria</taxon>
        <taxon>Pseudomonadati</taxon>
        <taxon>Pseudomonadota</taxon>
        <taxon>Alphaproteobacteria</taxon>
        <taxon>Rhodobacterales</taxon>
        <taxon>Paracoccaceae</taxon>
        <taxon>Yoonia</taxon>
    </lineage>
</organism>
<reference evidence="12" key="1">
    <citation type="submission" date="2024-04" db="EMBL/GenBank/DDBJ databases">
        <title>Phylogenomic analyses of a clade within the roseobacter group suggest taxonomic reassignments of species of the genera Aestuariivita, Citreicella, Loktanella, Nautella, Pelagibaca, Ruegeria, Thalassobius, Thiobacimonas and Tropicibacter, and the proposal o.</title>
        <authorList>
            <person name="Jeon C.O."/>
        </authorList>
    </citation>
    <scope>NUCLEOTIDE SEQUENCE [LARGE SCALE GENOMIC DNA]</scope>
    <source>
        <strain evidence="12">BS5-3</strain>
    </source>
</reference>
<keyword evidence="12" id="KW-1185">Reference proteome</keyword>
<dbReference type="RefSeq" id="WP_341367768.1">
    <property type="nucleotide sequence ID" value="NZ_CP150951.2"/>
</dbReference>
<evidence type="ECO:0000256" key="6">
    <source>
        <dbReference type="ARBA" id="ARBA00022723"/>
    </source>
</evidence>
<proteinExistence type="inferred from homology"/>
<gene>
    <name evidence="11" type="primary">tsaE</name>
    <name evidence="11" type="ORF">AABB29_03120</name>
</gene>
<evidence type="ECO:0000256" key="9">
    <source>
        <dbReference type="ARBA" id="ARBA00022842"/>
    </source>
</evidence>
<accession>A0ABZ2V620</accession>
<evidence type="ECO:0000313" key="12">
    <source>
        <dbReference type="Proteomes" id="UP001440612"/>
    </source>
</evidence>
<dbReference type="Gene3D" id="3.40.50.300">
    <property type="entry name" value="P-loop containing nucleotide triphosphate hydrolases"/>
    <property type="match status" value="1"/>
</dbReference>
<protein>
    <recommendedName>
        <fullName evidence="3">tRNA threonylcarbamoyladenosine biosynthesis protein TsaE</fullName>
    </recommendedName>
    <alternativeName>
        <fullName evidence="10">t(6)A37 threonylcarbamoyladenosine biosynthesis protein TsaE</fullName>
    </alternativeName>
</protein>
<evidence type="ECO:0000256" key="4">
    <source>
        <dbReference type="ARBA" id="ARBA00022490"/>
    </source>
</evidence>
<dbReference type="EMBL" id="CP150951">
    <property type="protein sequence ID" value="WZC49658.1"/>
    <property type="molecule type" value="Genomic_DNA"/>
</dbReference>
<evidence type="ECO:0000256" key="2">
    <source>
        <dbReference type="ARBA" id="ARBA00007599"/>
    </source>
</evidence>
<dbReference type="Proteomes" id="UP001440612">
    <property type="component" value="Chromosome"/>
</dbReference>
<evidence type="ECO:0000256" key="1">
    <source>
        <dbReference type="ARBA" id="ARBA00004496"/>
    </source>
</evidence>
<evidence type="ECO:0000256" key="5">
    <source>
        <dbReference type="ARBA" id="ARBA00022694"/>
    </source>
</evidence>
<dbReference type="PANTHER" id="PTHR33540">
    <property type="entry name" value="TRNA THREONYLCARBAMOYLADENOSINE BIOSYNTHESIS PROTEIN TSAE"/>
    <property type="match status" value="1"/>
</dbReference>
<evidence type="ECO:0000256" key="10">
    <source>
        <dbReference type="ARBA" id="ARBA00032441"/>
    </source>
</evidence>
<comment type="subcellular location">
    <subcellularLocation>
        <location evidence="1">Cytoplasm</location>
    </subcellularLocation>
</comment>
<evidence type="ECO:0000313" key="11">
    <source>
        <dbReference type="EMBL" id="WZC49658.1"/>
    </source>
</evidence>
<evidence type="ECO:0000256" key="7">
    <source>
        <dbReference type="ARBA" id="ARBA00022741"/>
    </source>
</evidence>
<dbReference type="SUPFAM" id="SSF52540">
    <property type="entry name" value="P-loop containing nucleoside triphosphate hydrolases"/>
    <property type="match status" value="1"/>
</dbReference>
<keyword evidence="5" id="KW-0819">tRNA processing</keyword>
<evidence type="ECO:0000256" key="8">
    <source>
        <dbReference type="ARBA" id="ARBA00022840"/>
    </source>
</evidence>
<dbReference type="Pfam" id="PF02367">
    <property type="entry name" value="TsaE"/>
    <property type="match status" value="1"/>
</dbReference>
<name>A0ABZ2V620_9RHOB</name>
<keyword evidence="9" id="KW-0460">Magnesium</keyword>
<evidence type="ECO:0000256" key="3">
    <source>
        <dbReference type="ARBA" id="ARBA00019010"/>
    </source>
</evidence>
<keyword evidence="7" id="KW-0547">Nucleotide-binding</keyword>
<keyword evidence="4" id="KW-0963">Cytoplasm</keyword>
<dbReference type="InterPro" id="IPR003442">
    <property type="entry name" value="T6A_TsaE"/>
</dbReference>